<dbReference type="Proteomes" id="UP001057402">
    <property type="component" value="Chromosome 9"/>
</dbReference>
<keyword evidence="2" id="KW-1185">Reference proteome</keyword>
<name>A0ACB9MQ25_9MYRT</name>
<evidence type="ECO:0000313" key="1">
    <source>
        <dbReference type="EMBL" id="KAI4325803.1"/>
    </source>
</evidence>
<sequence length="382" mass="42697">MAAGSNGNEASAATEVVPSSLNSPRPIALITGITGQDGSYLTEFLLSKGYEVHGLIRRSSNFNTQRINHIYIDPHKLKGPDPSSSPAASRNRMFLHYADLTDSSSLRRWLDTILPDEVYNLAAQSHVAVSFEIPDYTSDVVATGALRLLESVRSHLSSFPGRQIRYYQAGSSEMFGSTPPPQSEITPFHPRSPYAVAKCAAHWYTVNYREAYGLFACNGILFNHESPRRGENFVTRKITRAVGRIKIGLQSKLYLGNLSASRDWGFAGDYVEAMWLMLQQEKPDDYVVATEDSHTVEEFLEVAFGYVGLKWRDHVVIDKRYLRPAEVDNLKGDASKAKKVLGWKPKVGFEELVRMMVDEDIALAKREKVLVDAGYMDAQQQP</sequence>
<reference evidence="2" key="1">
    <citation type="journal article" date="2023" name="Front. Plant Sci.">
        <title>Chromosomal-level genome assembly of Melastoma candidum provides insights into trichome evolution.</title>
        <authorList>
            <person name="Zhong Y."/>
            <person name="Wu W."/>
            <person name="Sun C."/>
            <person name="Zou P."/>
            <person name="Liu Y."/>
            <person name="Dai S."/>
            <person name="Zhou R."/>
        </authorList>
    </citation>
    <scope>NUCLEOTIDE SEQUENCE [LARGE SCALE GENOMIC DNA]</scope>
</reference>
<organism evidence="1 2">
    <name type="scientific">Melastoma candidum</name>
    <dbReference type="NCBI Taxonomy" id="119954"/>
    <lineage>
        <taxon>Eukaryota</taxon>
        <taxon>Viridiplantae</taxon>
        <taxon>Streptophyta</taxon>
        <taxon>Embryophyta</taxon>
        <taxon>Tracheophyta</taxon>
        <taxon>Spermatophyta</taxon>
        <taxon>Magnoliopsida</taxon>
        <taxon>eudicotyledons</taxon>
        <taxon>Gunneridae</taxon>
        <taxon>Pentapetalae</taxon>
        <taxon>rosids</taxon>
        <taxon>malvids</taxon>
        <taxon>Myrtales</taxon>
        <taxon>Melastomataceae</taxon>
        <taxon>Melastomatoideae</taxon>
        <taxon>Melastomateae</taxon>
        <taxon>Melastoma</taxon>
    </lineage>
</organism>
<dbReference type="EMBL" id="CM042888">
    <property type="protein sequence ID" value="KAI4325803.1"/>
    <property type="molecule type" value="Genomic_DNA"/>
</dbReference>
<accession>A0ACB9MQ25</accession>
<gene>
    <name evidence="1" type="ORF">MLD38_031169</name>
</gene>
<proteinExistence type="predicted"/>
<evidence type="ECO:0000313" key="2">
    <source>
        <dbReference type="Proteomes" id="UP001057402"/>
    </source>
</evidence>
<comment type="caution">
    <text evidence="1">The sequence shown here is derived from an EMBL/GenBank/DDBJ whole genome shotgun (WGS) entry which is preliminary data.</text>
</comment>
<protein>
    <submittedName>
        <fullName evidence="1">Uncharacterized protein</fullName>
    </submittedName>
</protein>